<gene>
    <name evidence="4" type="primary">proC</name>
    <name evidence="10" type="ORF">EV686_101586</name>
</gene>
<evidence type="ECO:0000256" key="1">
    <source>
        <dbReference type="ARBA" id="ARBA00005525"/>
    </source>
</evidence>
<dbReference type="UniPathway" id="UPA00098">
    <property type="reaction ID" value="UER00361"/>
</dbReference>
<dbReference type="InterPro" id="IPR000304">
    <property type="entry name" value="Pyrroline-COOH_reductase"/>
</dbReference>
<dbReference type="RefSeq" id="WP_132473287.1">
    <property type="nucleotide sequence ID" value="NZ_JBHRVM010000001.1"/>
</dbReference>
<evidence type="ECO:0000256" key="4">
    <source>
        <dbReference type="HAMAP-Rule" id="MF_01925"/>
    </source>
</evidence>
<protein>
    <recommendedName>
        <fullName evidence="4 5">Pyrroline-5-carboxylate reductase</fullName>
        <shortName evidence="4">P5C reductase</shortName>
        <shortName evidence="4">P5CR</shortName>
        <ecNumber evidence="4 5">1.5.1.2</ecNumber>
    </recommendedName>
    <alternativeName>
        <fullName evidence="4">PCA reductase</fullName>
    </alternativeName>
</protein>
<name>A0A4R3VGH0_9BURK</name>
<evidence type="ECO:0000259" key="8">
    <source>
        <dbReference type="Pfam" id="PF03807"/>
    </source>
</evidence>
<dbReference type="Pfam" id="PF03807">
    <property type="entry name" value="F420_oxidored"/>
    <property type="match status" value="1"/>
</dbReference>
<dbReference type="SUPFAM" id="SSF48179">
    <property type="entry name" value="6-phosphogluconate dehydrogenase C-terminal domain-like"/>
    <property type="match status" value="1"/>
</dbReference>
<comment type="function">
    <text evidence="4">Catalyzes the reduction of 1-pyrroline-5-carboxylate (PCA) to L-proline.</text>
</comment>
<dbReference type="FunFam" id="1.10.3730.10:FF:000001">
    <property type="entry name" value="Pyrroline-5-carboxylate reductase"/>
    <property type="match status" value="1"/>
</dbReference>
<keyword evidence="4 7" id="KW-0028">Amino-acid biosynthesis</keyword>
<dbReference type="PANTHER" id="PTHR11645">
    <property type="entry name" value="PYRROLINE-5-CARBOXYLATE REDUCTASE"/>
    <property type="match status" value="1"/>
</dbReference>
<organism evidence="10 11">
    <name type="scientific">Paracandidimonas soli</name>
    <dbReference type="NCBI Taxonomy" id="1917182"/>
    <lineage>
        <taxon>Bacteria</taxon>
        <taxon>Pseudomonadati</taxon>
        <taxon>Pseudomonadota</taxon>
        <taxon>Betaproteobacteria</taxon>
        <taxon>Burkholderiales</taxon>
        <taxon>Alcaligenaceae</taxon>
        <taxon>Paracandidimonas</taxon>
    </lineage>
</organism>
<dbReference type="PIRSF" id="PIRSF000193">
    <property type="entry name" value="Pyrrol-5-carb_rd"/>
    <property type="match status" value="1"/>
</dbReference>
<dbReference type="EC" id="1.5.1.2" evidence="4 5"/>
<evidence type="ECO:0000259" key="9">
    <source>
        <dbReference type="Pfam" id="PF14748"/>
    </source>
</evidence>
<evidence type="ECO:0000256" key="6">
    <source>
        <dbReference type="PIRSR" id="PIRSR000193-1"/>
    </source>
</evidence>
<dbReference type="GO" id="GO:0004735">
    <property type="term" value="F:pyrroline-5-carboxylate reductase activity"/>
    <property type="evidence" value="ECO:0007669"/>
    <property type="project" value="UniProtKB-UniRule"/>
</dbReference>
<evidence type="ECO:0000256" key="3">
    <source>
        <dbReference type="ARBA" id="ARBA00023002"/>
    </source>
</evidence>
<keyword evidence="4 7" id="KW-0641">Proline biosynthesis</keyword>
<evidence type="ECO:0000313" key="10">
    <source>
        <dbReference type="EMBL" id="TCV03123.1"/>
    </source>
</evidence>
<dbReference type="EMBL" id="SMBX01000001">
    <property type="protein sequence ID" value="TCV03123.1"/>
    <property type="molecule type" value="Genomic_DNA"/>
</dbReference>
<evidence type="ECO:0000313" key="11">
    <source>
        <dbReference type="Proteomes" id="UP000294692"/>
    </source>
</evidence>
<feature type="binding site" evidence="6">
    <location>
        <begin position="8"/>
        <end position="13"/>
    </location>
    <ligand>
        <name>NADP(+)</name>
        <dbReference type="ChEBI" id="CHEBI:58349"/>
    </ligand>
</feature>
<dbReference type="InterPro" id="IPR029036">
    <property type="entry name" value="P5CR_dimer"/>
</dbReference>
<feature type="domain" description="Pyrroline-5-carboxylate reductase catalytic N-terminal" evidence="8">
    <location>
        <begin position="7"/>
        <end position="92"/>
    </location>
</feature>
<reference evidence="10 11" key="1">
    <citation type="submission" date="2019-03" db="EMBL/GenBank/DDBJ databases">
        <title>Genomic Encyclopedia of Type Strains, Phase IV (KMG-IV): sequencing the most valuable type-strain genomes for metagenomic binning, comparative biology and taxonomic classification.</title>
        <authorList>
            <person name="Goeker M."/>
        </authorList>
    </citation>
    <scope>NUCLEOTIDE SEQUENCE [LARGE SCALE GENOMIC DNA]</scope>
    <source>
        <strain evidence="10 11">DSM 100048</strain>
    </source>
</reference>
<dbReference type="PANTHER" id="PTHR11645:SF0">
    <property type="entry name" value="PYRROLINE-5-CARBOXYLATE REDUCTASE 3"/>
    <property type="match status" value="1"/>
</dbReference>
<feature type="domain" description="Pyrroline-5-carboxylate reductase dimerisation" evidence="9">
    <location>
        <begin position="156"/>
        <end position="261"/>
    </location>
</feature>
<dbReference type="Pfam" id="PF14748">
    <property type="entry name" value="P5CR_dimer"/>
    <property type="match status" value="1"/>
</dbReference>
<keyword evidence="11" id="KW-1185">Reference proteome</keyword>
<evidence type="ECO:0000256" key="5">
    <source>
        <dbReference type="NCBIfam" id="TIGR00112"/>
    </source>
</evidence>
<dbReference type="OrthoDB" id="9805754at2"/>
<comment type="subcellular location">
    <subcellularLocation>
        <location evidence="4">Cytoplasm</location>
    </subcellularLocation>
</comment>
<comment type="caution">
    <text evidence="10">The sequence shown here is derived from an EMBL/GenBank/DDBJ whole genome shotgun (WGS) entry which is preliminary data.</text>
</comment>
<keyword evidence="2 4" id="KW-0521">NADP</keyword>
<dbReference type="GO" id="GO:0055129">
    <property type="term" value="P:L-proline biosynthetic process"/>
    <property type="evidence" value="ECO:0007669"/>
    <property type="project" value="UniProtKB-UniRule"/>
</dbReference>
<dbReference type="PROSITE" id="PS00521">
    <property type="entry name" value="P5CR"/>
    <property type="match status" value="1"/>
</dbReference>
<dbReference type="InterPro" id="IPR036291">
    <property type="entry name" value="NAD(P)-bd_dom_sf"/>
</dbReference>
<accession>A0A4R3VGH0</accession>
<dbReference type="HAMAP" id="MF_01925">
    <property type="entry name" value="P5C_reductase"/>
    <property type="match status" value="1"/>
</dbReference>
<dbReference type="InterPro" id="IPR053790">
    <property type="entry name" value="P5CR-like_CS"/>
</dbReference>
<evidence type="ECO:0000256" key="7">
    <source>
        <dbReference type="RuleBase" id="RU003903"/>
    </source>
</evidence>
<evidence type="ECO:0000256" key="2">
    <source>
        <dbReference type="ARBA" id="ARBA00022857"/>
    </source>
</evidence>
<dbReference type="NCBIfam" id="TIGR00112">
    <property type="entry name" value="proC"/>
    <property type="match status" value="1"/>
</dbReference>
<dbReference type="Gene3D" id="3.40.50.720">
    <property type="entry name" value="NAD(P)-binding Rossmann-like Domain"/>
    <property type="match status" value="1"/>
</dbReference>
<dbReference type="Gene3D" id="1.10.3730.10">
    <property type="entry name" value="ProC C-terminal domain-like"/>
    <property type="match status" value="1"/>
</dbReference>
<sequence>MSLTALFLGYGRMGASLGEAWIEADLVQRIDAVDPHRAQDVKARVYRSAAELPDTIYDLVIVAVKPAMAREALAAVSIARLRNASIISVMAGVSIATLEQALPIACPVVRSMPNTPVMVHQGCVGLFGGISVTSPLRDKISQLYNAVGKSYWVETEEQLHAITALSGSGPAYYHLFSEALADAGERLGLPSELAKQLAAQTALGAATLQCGDGANFSSLRQEVTSPNGTTHAAIEVFEKDSALRCLVTEAVVKAHQRSIELSQG</sequence>
<keyword evidence="3 4" id="KW-0560">Oxidoreductase</keyword>
<feature type="binding site" evidence="6">
    <location>
        <begin position="63"/>
        <end position="66"/>
    </location>
    <ligand>
        <name>NADP(+)</name>
        <dbReference type="ChEBI" id="CHEBI:58349"/>
    </ligand>
</feature>
<keyword evidence="4" id="KW-0963">Cytoplasm</keyword>
<comment type="pathway">
    <text evidence="4 7">Amino-acid biosynthesis; L-proline biosynthesis; L-proline from L-glutamate 5-semialdehyde: step 1/1.</text>
</comment>
<comment type="catalytic activity">
    <reaction evidence="4 7">
        <text>L-proline + NADP(+) = (S)-1-pyrroline-5-carboxylate + NADPH + 2 H(+)</text>
        <dbReference type="Rhea" id="RHEA:14109"/>
        <dbReference type="ChEBI" id="CHEBI:15378"/>
        <dbReference type="ChEBI" id="CHEBI:17388"/>
        <dbReference type="ChEBI" id="CHEBI:57783"/>
        <dbReference type="ChEBI" id="CHEBI:58349"/>
        <dbReference type="ChEBI" id="CHEBI:60039"/>
        <dbReference type="EC" id="1.5.1.2"/>
    </reaction>
</comment>
<comment type="similarity">
    <text evidence="1 4 7">Belongs to the pyrroline-5-carboxylate reductase family.</text>
</comment>
<dbReference type="InterPro" id="IPR028939">
    <property type="entry name" value="P5C_Rdtase_cat_N"/>
</dbReference>
<dbReference type="GO" id="GO:0005737">
    <property type="term" value="C:cytoplasm"/>
    <property type="evidence" value="ECO:0007669"/>
    <property type="project" value="UniProtKB-SubCell"/>
</dbReference>
<dbReference type="Proteomes" id="UP000294692">
    <property type="component" value="Unassembled WGS sequence"/>
</dbReference>
<dbReference type="AlphaFoldDB" id="A0A4R3VGH0"/>
<dbReference type="SUPFAM" id="SSF51735">
    <property type="entry name" value="NAD(P)-binding Rossmann-fold domains"/>
    <property type="match status" value="1"/>
</dbReference>
<dbReference type="InterPro" id="IPR008927">
    <property type="entry name" value="6-PGluconate_DH-like_C_sf"/>
</dbReference>
<proteinExistence type="inferred from homology"/>
<comment type="catalytic activity">
    <reaction evidence="4">
        <text>L-proline + NAD(+) = (S)-1-pyrroline-5-carboxylate + NADH + 2 H(+)</text>
        <dbReference type="Rhea" id="RHEA:14105"/>
        <dbReference type="ChEBI" id="CHEBI:15378"/>
        <dbReference type="ChEBI" id="CHEBI:17388"/>
        <dbReference type="ChEBI" id="CHEBI:57540"/>
        <dbReference type="ChEBI" id="CHEBI:57945"/>
        <dbReference type="ChEBI" id="CHEBI:60039"/>
        <dbReference type="EC" id="1.5.1.2"/>
    </reaction>
</comment>